<proteinExistence type="predicted"/>
<reference evidence="1 2" key="1">
    <citation type="submission" date="2017-11" db="EMBL/GenBank/DDBJ databases">
        <title>Genome-resolved metagenomics identifies genetic mobility, metabolic interactions, and unexpected diversity in perchlorate-reducing communities.</title>
        <authorList>
            <person name="Barnum T.P."/>
            <person name="Figueroa I.A."/>
            <person name="Carlstrom C.I."/>
            <person name="Lucas L.N."/>
            <person name="Engelbrektson A.L."/>
            <person name="Coates J.D."/>
        </authorList>
    </citation>
    <scope>NUCLEOTIDE SEQUENCE [LARGE SCALE GENOMIC DNA]</scope>
    <source>
        <strain evidence="1">BM706</strain>
    </source>
</reference>
<evidence type="ECO:0000313" key="1">
    <source>
        <dbReference type="EMBL" id="PLX16011.1"/>
    </source>
</evidence>
<comment type="caution">
    <text evidence="1">The sequence shown here is derived from an EMBL/GenBank/DDBJ whole genome shotgun (WGS) entry which is preliminary data.</text>
</comment>
<dbReference type="InterPro" id="IPR036388">
    <property type="entry name" value="WH-like_DNA-bd_sf"/>
</dbReference>
<dbReference type="EMBL" id="PKTG01000123">
    <property type="protein sequence ID" value="PLX16011.1"/>
    <property type="molecule type" value="Genomic_DNA"/>
</dbReference>
<organism evidence="1 2">
    <name type="scientific">Muiribacterium halophilum</name>
    <dbReference type="NCBI Taxonomy" id="2053465"/>
    <lineage>
        <taxon>Bacteria</taxon>
        <taxon>Candidatus Muiribacteriota</taxon>
        <taxon>Candidatus Muiribacteriia</taxon>
        <taxon>Candidatus Muiribacteriales</taxon>
        <taxon>Candidatus Muiribacteriaceae</taxon>
        <taxon>Candidatus Muiribacterium</taxon>
    </lineage>
</organism>
<accession>A0A2N5ZBF5</accession>
<dbReference type="Pfam" id="PF10771">
    <property type="entry name" value="DUF2582"/>
    <property type="match status" value="1"/>
</dbReference>
<sequence>MNIIGQMAGNVWQVLNDDGQQQYKQVKEKVLETFKETPMKEQRFAMAIGWLAREEKLNFVEQGKGKRYRLFLELK</sequence>
<dbReference type="AlphaFoldDB" id="A0A2N5ZBF5"/>
<evidence type="ECO:0000313" key="2">
    <source>
        <dbReference type="Proteomes" id="UP000234857"/>
    </source>
</evidence>
<dbReference type="InterPro" id="IPR019707">
    <property type="entry name" value="DUF2582"/>
</dbReference>
<evidence type="ECO:0008006" key="3">
    <source>
        <dbReference type="Google" id="ProtNLM"/>
    </source>
</evidence>
<protein>
    <recommendedName>
        <fullName evidence="3">Winged helix-turn-helix domain-containing protein</fullName>
    </recommendedName>
</protein>
<dbReference type="Gene3D" id="1.10.10.10">
    <property type="entry name" value="Winged helix-like DNA-binding domain superfamily/Winged helix DNA-binding domain"/>
    <property type="match status" value="1"/>
</dbReference>
<gene>
    <name evidence="1" type="ORF">C0601_11660</name>
</gene>
<dbReference type="Proteomes" id="UP000234857">
    <property type="component" value="Unassembled WGS sequence"/>
</dbReference>
<name>A0A2N5ZBF5_MUIH1</name>